<dbReference type="SUPFAM" id="SSF48371">
    <property type="entry name" value="ARM repeat"/>
    <property type="match status" value="1"/>
</dbReference>
<dbReference type="EMBL" id="JAPWTJ010000482">
    <property type="protein sequence ID" value="KAJ8978033.1"/>
    <property type="molecule type" value="Genomic_DNA"/>
</dbReference>
<dbReference type="InterPro" id="IPR038980">
    <property type="entry name" value="ATM_plant"/>
</dbReference>
<dbReference type="InterPro" id="IPR016024">
    <property type="entry name" value="ARM-type_fold"/>
</dbReference>
<sequence>MSMGWAFALNQHKEATESLLQKLIPRKLVDLNSVLQSYTSGVLNITKQSINIMDAALQNLNFNQTEKKMKEMLMNCILNLQSAKSYSHLLYPETATFLVNLTLKQWPIYKLDYTDRIEQKINKIDDITDIYFKTILEKTVVPPEITKKCLSEKIFIVDNKSSETFIDHIRNFVCNTSSEPVEVLLGTVVLLLNVTSCMINYKILDEMDLYENKSNKEIHKLLELGKIKDLVPLELIRSLAETLNCLQEDHKEKSELTFDLKKQIITTLSNFGCVSNGNLNRNQNHILEVMAAPSYNCTLDSDYILLLTFLNSLKLSKPGVLPESILDNVLKSIQEVCAERYHCSENAVQILNILNDLYPHLTVVNSEEIKTTSVQILIPFYEKRGEYGPEVSLALLNCMSHLCQLDPESNFAITKKFVSKAIQTLVVFFQVMSKSKVLQDFHKQEEIFCKMYEKSLEVFEITGELTQERQTDEIISRTASVLHTFISLVLRCNSWIEECLYTLVKLTFIKNLGSVNKALEIINRHLCGKSETNCIEKYLEYILEKWLSEDCKIDSFPFTLFHCENKSEFYLNNFEICVPLLMVSERKDLIAAACTIRLDKRGYRKNFLKKILVGYTDIFENHLTFVVNSLMSYAVTDTAVTNICIEILHFLIVENSCLLNASIEKLDNFPQQEKFNNIRAVHHKIKYGNKAVSLEEEINFFLQHEGTSNRQDSLVHLRDVLSKQKVQLKEMYDKLQNIRGFSEDCRKSLLHRLMCMLAKMSCSENENVKFESLKCLGEIGPANLRTLVLQPGLEMSDEKRIPFDLLTGHLLSLLGECVTDPDVKLVQAASKTLYIVLDSKEGRKMAESNVNFGHGLIDKNATVNMQTFMSEIDDDLLWNPIESISHEKWIITLVVSLLKTFSEKSFLPKLVPICNIAPKLCEYLLPLILNLLLYINHKTINHVLSEKINLFFASHWRLTVPKYLPSSSINANKKSVNCMLEVVSFVRLQKAKLDKDTYGSRQMGELKLDYLKVAKAAEFCSAHFTSLLYSELWCQARMQEIEKNQKNLEYVVQTKLDIIYEIEEEQIGEALQDILRNELGKWDQVTHFYEMQISQGATSVQKDLMDSLKKCSLYQLPLLFTKQSDETQYECFWRLGQWVVEEKVDTRSTVTINPTDYEKYRFHSLKALHDNNEYAFEAAKSLKACA</sequence>
<gene>
    <name evidence="1" type="ORF">NQ317_013561</name>
</gene>
<reference evidence="1" key="1">
    <citation type="journal article" date="2023" name="Insect Mol. Biol.">
        <title>Genome sequencing provides insights into the evolution of gene families encoding plant cell wall-degrading enzymes in longhorned beetles.</title>
        <authorList>
            <person name="Shin N.R."/>
            <person name="Okamura Y."/>
            <person name="Kirsch R."/>
            <person name="Pauchet Y."/>
        </authorList>
    </citation>
    <scope>NUCLEOTIDE SEQUENCE</scope>
    <source>
        <strain evidence="1">MMC_N1</strain>
    </source>
</reference>
<keyword evidence="2" id="KW-1185">Reference proteome</keyword>
<dbReference type="Proteomes" id="UP001162164">
    <property type="component" value="Unassembled WGS sequence"/>
</dbReference>
<evidence type="ECO:0000313" key="1">
    <source>
        <dbReference type="EMBL" id="KAJ8978033.1"/>
    </source>
</evidence>
<dbReference type="PANTHER" id="PTHR37079">
    <property type="entry name" value="SERINE/THREONINE-PROTEIN KINASE ATM"/>
    <property type="match status" value="1"/>
</dbReference>
<accession>A0ABQ9JIJ7</accession>
<proteinExistence type="predicted"/>
<comment type="caution">
    <text evidence="1">The sequence shown here is derived from an EMBL/GenBank/DDBJ whole genome shotgun (WGS) entry which is preliminary data.</text>
</comment>
<name>A0ABQ9JIJ7_9CUCU</name>
<protein>
    <submittedName>
        <fullName evidence="1">Uncharacterized protein</fullName>
    </submittedName>
</protein>
<evidence type="ECO:0000313" key="2">
    <source>
        <dbReference type="Proteomes" id="UP001162164"/>
    </source>
</evidence>
<dbReference type="PANTHER" id="PTHR37079:SF4">
    <property type="entry name" value="SERINE_THREONINE-PROTEIN KINASE ATM"/>
    <property type="match status" value="1"/>
</dbReference>
<organism evidence="1 2">
    <name type="scientific">Molorchus minor</name>
    <dbReference type="NCBI Taxonomy" id="1323400"/>
    <lineage>
        <taxon>Eukaryota</taxon>
        <taxon>Metazoa</taxon>
        <taxon>Ecdysozoa</taxon>
        <taxon>Arthropoda</taxon>
        <taxon>Hexapoda</taxon>
        <taxon>Insecta</taxon>
        <taxon>Pterygota</taxon>
        <taxon>Neoptera</taxon>
        <taxon>Endopterygota</taxon>
        <taxon>Coleoptera</taxon>
        <taxon>Polyphaga</taxon>
        <taxon>Cucujiformia</taxon>
        <taxon>Chrysomeloidea</taxon>
        <taxon>Cerambycidae</taxon>
        <taxon>Lamiinae</taxon>
        <taxon>Monochamini</taxon>
        <taxon>Molorchus</taxon>
    </lineage>
</organism>